<dbReference type="SUPFAM" id="SSF54862">
    <property type="entry name" value="4Fe-4S ferredoxins"/>
    <property type="match status" value="1"/>
</dbReference>
<dbReference type="SUPFAM" id="SSF52218">
    <property type="entry name" value="Flavoproteins"/>
    <property type="match status" value="1"/>
</dbReference>
<dbReference type="GO" id="GO:0046872">
    <property type="term" value="F:metal ion binding"/>
    <property type="evidence" value="ECO:0007669"/>
    <property type="project" value="UniProtKB-KW"/>
</dbReference>
<evidence type="ECO:0000313" key="5">
    <source>
        <dbReference type="EMBL" id="CAI3670281.1"/>
    </source>
</evidence>
<reference evidence="5" key="1">
    <citation type="submission" date="2022-10" db="EMBL/GenBank/DDBJ databases">
        <authorList>
            <person name="Aires J."/>
            <person name="Mesa V."/>
        </authorList>
    </citation>
    <scope>NUCLEOTIDE SEQUENCE</scope>
    <source>
        <strain evidence="5">Clostridium neonatale JD116</strain>
    </source>
</reference>
<feature type="domain" description="4Fe-4S ferredoxin-type" evidence="4">
    <location>
        <begin position="183"/>
        <end position="211"/>
    </location>
</feature>
<dbReference type="Proteomes" id="UP001189143">
    <property type="component" value="Unassembled WGS sequence"/>
</dbReference>
<dbReference type="NCBIfam" id="NF038196">
    <property type="entry name" value="ferrodoxin_EFR1"/>
    <property type="match status" value="1"/>
</dbReference>
<dbReference type="InterPro" id="IPR017900">
    <property type="entry name" value="4Fe4S_Fe_S_CS"/>
</dbReference>
<gene>
    <name evidence="5" type="ORF">CNEO2_680020</name>
</gene>
<dbReference type="Pfam" id="PF12724">
    <property type="entry name" value="Flavodoxin_5"/>
    <property type="match status" value="1"/>
</dbReference>
<evidence type="ECO:0000313" key="6">
    <source>
        <dbReference type="Proteomes" id="UP001189143"/>
    </source>
</evidence>
<dbReference type="AlphaFoldDB" id="A0AAD2DEX2"/>
<keyword evidence="3" id="KW-0411">Iron-sulfur</keyword>
<keyword evidence="2" id="KW-0408">Iron</keyword>
<dbReference type="Pfam" id="PF13187">
    <property type="entry name" value="Fer4_9"/>
    <property type="match status" value="1"/>
</dbReference>
<protein>
    <submittedName>
        <fullName evidence="5">4Fe-4S binding domain-containing protein</fullName>
    </submittedName>
</protein>
<dbReference type="RefSeq" id="WP_125149388.1">
    <property type="nucleotide sequence ID" value="NZ_CAKJVF010000215.1"/>
</dbReference>
<dbReference type="PROSITE" id="PS00198">
    <property type="entry name" value="4FE4S_FER_1"/>
    <property type="match status" value="2"/>
</dbReference>
<proteinExistence type="predicted"/>
<evidence type="ECO:0000256" key="2">
    <source>
        <dbReference type="ARBA" id="ARBA00023004"/>
    </source>
</evidence>
<dbReference type="EMBL" id="CAMTCP010000268">
    <property type="protein sequence ID" value="CAI3670281.1"/>
    <property type="molecule type" value="Genomic_DNA"/>
</dbReference>
<evidence type="ECO:0000256" key="3">
    <source>
        <dbReference type="ARBA" id="ARBA00023014"/>
    </source>
</evidence>
<dbReference type="Gene3D" id="3.30.70.20">
    <property type="match status" value="1"/>
</dbReference>
<keyword evidence="1" id="KW-0479">Metal-binding</keyword>
<dbReference type="InterPro" id="IPR017896">
    <property type="entry name" value="4Fe4S_Fe-S-bd"/>
</dbReference>
<dbReference type="PROSITE" id="PS51379">
    <property type="entry name" value="4FE4S_FER_2"/>
    <property type="match status" value="2"/>
</dbReference>
<evidence type="ECO:0000259" key="4">
    <source>
        <dbReference type="PROSITE" id="PS51379"/>
    </source>
</evidence>
<name>A0AAD2DEX2_9CLOT</name>
<dbReference type="InterPro" id="IPR026816">
    <property type="entry name" value="Flavodoxin_dom"/>
</dbReference>
<accession>A0AAD2DEX2</accession>
<dbReference type="Gene3D" id="3.40.50.360">
    <property type="match status" value="1"/>
</dbReference>
<comment type="caution">
    <text evidence="5">The sequence shown here is derived from an EMBL/GenBank/DDBJ whole genome shotgun (WGS) entry which is preliminary data.</text>
</comment>
<sequence>MIVYFSATGNSKYVAERIAKATNDECISILDVMKDEKCSLSIKENENVGIVSPTYAWGCPSVIIDFLNKVSFSGNKKNYFYYIATYGTTPGNNGYLANKSLYKNTGIKFDAFFSVKMPDTWTPIFDLSNKEKVAEMNRKAEPQIDEIILKIQNKSVGDFTKNKIPKFTVAFYKPHYENMRKTNHFTVDDSCIGCKLCEKKCPVNAIEIKDGKPVWVKDKCTMCLGCLHRCPKFAIQYGKNTKKHGQYKNPNTKVL</sequence>
<dbReference type="GO" id="GO:0051536">
    <property type="term" value="F:iron-sulfur cluster binding"/>
    <property type="evidence" value="ECO:0007669"/>
    <property type="project" value="UniProtKB-KW"/>
</dbReference>
<dbReference type="InterPro" id="IPR029039">
    <property type="entry name" value="Flavoprotein-like_sf"/>
</dbReference>
<evidence type="ECO:0000256" key="1">
    <source>
        <dbReference type="ARBA" id="ARBA00022723"/>
    </source>
</evidence>
<dbReference type="InterPro" id="IPR047964">
    <property type="entry name" value="EFR1-like"/>
</dbReference>
<feature type="domain" description="4Fe-4S ferredoxin-type" evidence="4">
    <location>
        <begin position="212"/>
        <end position="240"/>
    </location>
</feature>
<organism evidence="5 6">
    <name type="scientific">Clostridium neonatale</name>
    <dbReference type="NCBI Taxonomy" id="137838"/>
    <lineage>
        <taxon>Bacteria</taxon>
        <taxon>Bacillati</taxon>
        <taxon>Bacillota</taxon>
        <taxon>Clostridia</taxon>
        <taxon>Eubacteriales</taxon>
        <taxon>Clostridiaceae</taxon>
        <taxon>Clostridium</taxon>
    </lineage>
</organism>